<feature type="transmembrane region" description="Helical" evidence="1">
    <location>
        <begin position="152"/>
        <end position="169"/>
    </location>
</feature>
<keyword evidence="1" id="KW-0812">Transmembrane</keyword>
<dbReference type="AlphaFoldDB" id="A0A3B0XHS9"/>
<dbReference type="EMBL" id="UOFF01000099">
    <property type="protein sequence ID" value="VAW55534.1"/>
    <property type="molecule type" value="Genomic_DNA"/>
</dbReference>
<name>A0A3B0XHS9_9ZZZZ</name>
<organism evidence="3">
    <name type="scientific">hydrothermal vent metagenome</name>
    <dbReference type="NCBI Taxonomy" id="652676"/>
    <lineage>
        <taxon>unclassified sequences</taxon>
        <taxon>metagenomes</taxon>
        <taxon>ecological metagenomes</taxon>
    </lineage>
</organism>
<gene>
    <name evidence="3" type="ORF">MNBD_GAMMA07-2181</name>
</gene>
<keyword evidence="1" id="KW-1133">Transmembrane helix</keyword>
<reference evidence="3" key="1">
    <citation type="submission" date="2018-06" db="EMBL/GenBank/DDBJ databases">
        <authorList>
            <person name="Zhirakovskaya E."/>
        </authorList>
    </citation>
    <scope>NUCLEOTIDE SEQUENCE</scope>
</reference>
<feature type="transmembrane region" description="Helical" evidence="1">
    <location>
        <begin position="181"/>
        <end position="205"/>
    </location>
</feature>
<feature type="domain" description="Histidine kinase/HSP90-like ATPase" evidence="2">
    <location>
        <begin position="466"/>
        <end position="559"/>
    </location>
</feature>
<keyword evidence="1" id="KW-0472">Membrane</keyword>
<dbReference type="InterPro" id="IPR003594">
    <property type="entry name" value="HATPase_dom"/>
</dbReference>
<accession>A0A3B0XHS9</accession>
<dbReference type="Gene3D" id="3.30.565.10">
    <property type="entry name" value="Histidine kinase-like ATPase, C-terminal domain"/>
    <property type="match status" value="1"/>
</dbReference>
<dbReference type="SUPFAM" id="SSF55874">
    <property type="entry name" value="ATPase domain of HSP90 chaperone/DNA topoisomerase II/histidine kinase"/>
    <property type="match status" value="1"/>
</dbReference>
<proteinExistence type="predicted"/>
<feature type="transmembrane region" description="Helical" evidence="1">
    <location>
        <begin position="211"/>
        <end position="230"/>
    </location>
</feature>
<feature type="transmembrane region" description="Helical" evidence="1">
    <location>
        <begin position="119"/>
        <end position="140"/>
    </location>
</feature>
<evidence type="ECO:0000259" key="2">
    <source>
        <dbReference type="Pfam" id="PF02518"/>
    </source>
</evidence>
<evidence type="ECO:0000256" key="1">
    <source>
        <dbReference type="SAM" id="Phobius"/>
    </source>
</evidence>
<feature type="transmembrane region" description="Helical" evidence="1">
    <location>
        <begin position="45"/>
        <end position="61"/>
    </location>
</feature>
<sequence>MFQQPMLNQKKTLSILLSDRHEPVTLGLMILLLQLALYQPVESRYLVSALLFAHIGFFLLWQPALNATRDIHLTSLVTITLLNISFYLLLGNWFLALWIILLIGLTSGSALVNGMLRTLYALATVILFLQLSLVLTPRLFDFDMLDKDIDEIIFYIIFIACGIIIVWPLKKVRTIKVDYLHSILISFGLFSFYLISILISFMLNIHYLQSLFMAAISISVFFICISIVWLPRHGISGLGQIWEQHILNIGNPFEDWVEHTALLGKNKKITPDVFLNNSINKLLTLSWICGIFWSNQEQEQLYGEVSHQRTFFKEGDVEMVLYSHIPMGPALKIHAQLLLHLMSYFYDSKLREVTLKNQTHLKAVYETGSKLTHDIKNILQSLQALTGVVQADGDPVESQKLMGKQLPILTQRLQNTLDKLQTKTDTGKSFKSIDVWWEELQSRYHGRNLDFEGNIMAVMEIDTSVFDTVLENLLENARYKRRIHPETKIVTTIKINNKKVNITVCDDGDPMPSERAAMLFKQILPSEDGYGIGLYQSAQLAAKNGYKLTLIENEASHVCFQLASLT</sequence>
<dbReference type="InterPro" id="IPR036890">
    <property type="entry name" value="HATPase_C_sf"/>
</dbReference>
<evidence type="ECO:0000313" key="3">
    <source>
        <dbReference type="EMBL" id="VAW55534.1"/>
    </source>
</evidence>
<protein>
    <recommendedName>
        <fullName evidence="2">Histidine kinase/HSP90-like ATPase domain-containing protein</fullName>
    </recommendedName>
</protein>
<dbReference type="Pfam" id="PF02518">
    <property type="entry name" value="HATPase_c"/>
    <property type="match status" value="1"/>
</dbReference>